<accession>A0A545U0A9</accession>
<organism evidence="2 3">
    <name type="scientific">Aliikangiella coralliicola</name>
    <dbReference type="NCBI Taxonomy" id="2592383"/>
    <lineage>
        <taxon>Bacteria</taxon>
        <taxon>Pseudomonadati</taxon>
        <taxon>Pseudomonadota</taxon>
        <taxon>Gammaproteobacteria</taxon>
        <taxon>Oceanospirillales</taxon>
        <taxon>Pleioneaceae</taxon>
        <taxon>Aliikangiella</taxon>
    </lineage>
</organism>
<dbReference type="InterPro" id="IPR036513">
    <property type="entry name" value="STAS_dom_sf"/>
</dbReference>
<dbReference type="AlphaFoldDB" id="A0A545U0A9"/>
<sequence length="158" mass="18143">MDGAILAARVDDIEYIKFRGTVRYSHCAGLEAHIDSLFDVKDFSEVVIDLENADILDSTALGLLARIAIELRKYSERLPVIFVKKGELFNILKRVCFDQVFNIFVDDFSPLKGEYRELENTPQNEQQILKRVIEAHRSLASIDDQNEKFYKDITSALK</sequence>
<evidence type="ECO:0000313" key="2">
    <source>
        <dbReference type="EMBL" id="TQV82900.1"/>
    </source>
</evidence>
<comment type="caution">
    <text evidence="2">The sequence shown here is derived from an EMBL/GenBank/DDBJ whole genome shotgun (WGS) entry which is preliminary data.</text>
</comment>
<reference evidence="2 3" key="1">
    <citation type="submission" date="2019-07" db="EMBL/GenBank/DDBJ databases">
        <title>Draft genome for Aliikangiella sp. M105.</title>
        <authorList>
            <person name="Wang G."/>
        </authorList>
    </citation>
    <scope>NUCLEOTIDE SEQUENCE [LARGE SCALE GENOMIC DNA]</scope>
    <source>
        <strain evidence="2 3">M105</strain>
    </source>
</reference>
<dbReference type="PROSITE" id="PS50801">
    <property type="entry name" value="STAS"/>
    <property type="match status" value="1"/>
</dbReference>
<protein>
    <submittedName>
        <fullName evidence="2">STAS domain-containing protein</fullName>
    </submittedName>
</protein>
<dbReference type="Pfam" id="PF01740">
    <property type="entry name" value="STAS"/>
    <property type="match status" value="1"/>
</dbReference>
<name>A0A545U0A9_9GAMM</name>
<evidence type="ECO:0000259" key="1">
    <source>
        <dbReference type="PROSITE" id="PS50801"/>
    </source>
</evidence>
<dbReference type="CDD" id="cd07043">
    <property type="entry name" value="STAS_anti-anti-sigma_factors"/>
    <property type="match status" value="1"/>
</dbReference>
<dbReference type="Gene3D" id="3.30.750.24">
    <property type="entry name" value="STAS domain"/>
    <property type="match status" value="1"/>
</dbReference>
<evidence type="ECO:0000313" key="3">
    <source>
        <dbReference type="Proteomes" id="UP000315439"/>
    </source>
</evidence>
<dbReference type="RefSeq" id="WP_142934621.1">
    <property type="nucleotide sequence ID" value="NZ_ML660171.1"/>
</dbReference>
<gene>
    <name evidence="2" type="ORF">FLL46_24325</name>
</gene>
<proteinExistence type="predicted"/>
<keyword evidence="3" id="KW-1185">Reference proteome</keyword>
<dbReference type="EMBL" id="VIKS01000015">
    <property type="protein sequence ID" value="TQV82900.1"/>
    <property type="molecule type" value="Genomic_DNA"/>
</dbReference>
<dbReference type="Proteomes" id="UP000315439">
    <property type="component" value="Unassembled WGS sequence"/>
</dbReference>
<dbReference type="SUPFAM" id="SSF52091">
    <property type="entry name" value="SpoIIaa-like"/>
    <property type="match status" value="1"/>
</dbReference>
<feature type="domain" description="STAS" evidence="1">
    <location>
        <begin position="3"/>
        <end position="94"/>
    </location>
</feature>
<dbReference type="InterPro" id="IPR002645">
    <property type="entry name" value="STAS_dom"/>
</dbReference>
<dbReference type="OrthoDB" id="8685730at2"/>